<dbReference type="InterPro" id="IPR033468">
    <property type="entry name" value="Metaxin_GST"/>
</dbReference>
<evidence type="ECO:0000313" key="13">
    <source>
        <dbReference type="Proteomes" id="UP001491310"/>
    </source>
</evidence>
<protein>
    <recommendedName>
        <fullName evidence="14">Metaxin</fullName>
    </recommendedName>
</protein>
<dbReference type="SUPFAM" id="SSF47616">
    <property type="entry name" value="GST C-terminal domain-like"/>
    <property type="match status" value="1"/>
</dbReference>
<evidence type="ECO:0000256" key="4">
    <source>
        <dbReference type="ARBA" id="ARBA00022787"/>
    </source>
</evidence>
<comment type="similarity">
    <text evidence="2">Belongs to the metaxin family.</text>
</comment>
<comment type="subcellular location">
    <subcellularLocation>
        <location evidence="1">Mitochondrion outer membrane</location>
    </subcellularLocation>
</comment>
<dbReference type="SFLD" id="SFLDG01180">
    <property type="entry name" value="SUF1"/>
    <property type="match status" value="1"/>
</dbReference>
<dbReference type="InterPro" id="IPR050931">
    <property type="entry name" value="Mito_Protein_Transport_Metaxin"/>
</dbReference>
<proteinExistence type="inferred from homology"/>
<evidence type="ECO:0000256" key="3">
    <source>
        <dbReference type="ARBA" id="ARBA00022448"/>
    </source>
</evidence>
<feature type="compositionally biased region" description="Basic and acidic residues" evidence="8">
    <location>
        <begin position="271"/>
        <end position="281"/>
    </location>
</feature>
<keyword evidence="5" id="KW-0653">Protein transport</keyword>
<keyword evidence="3" id="KW-0813">Transport</keyword>
<dbReference type="PANTHER" id="PTHR12289">
    <property type="entry name" value="METAXIN RELATED"/>
    <property type="match status" value="1"/>
</dbReference>
<dbReference type="EMBL" id="JALJOT010000011">
    <property type="protein sequence ID" value="KAK9905474.1"/>
    <property type="molecule type" value="Genomic_DNA"/>
</dbReference>
<keyword evidence="13" id="KW-1185">Reference proteome</keyword>
<name>A0ABR2YH21_9CHLO</name>
<dbReference type="Gene3D" id="1.20.1050.10">
    <property type="match status" value="1"/>
</dbReference>
<evidence type="ECO:0000256" key="6">
    <source>
        <dbReference type="ARBA" id="ARBA00023128"/>
    </source>
</evidence>
<feature type="domain" description="Metaxin glutathione S-transferase" evidence="11">
    <location>
        <begin position="174"/>
        <end position="238"/>
    </location>
</feature>
<evidence type="ECO:0000313" key="12">
    <source>
        <dbReference type="EMBL" id="KAK9905474.1"/>
    </source>
</evidence>
<gene>
    <name evidence="12" type="ORF">WJX75_000427</name>
</gene>
<keyword evidence="4" id="KW-1000">Mitochondrion outer membrane</keyword>
<evidence type="ECO:0000256" key="7">
    <source>
        <dbReference type="ARBA" id="ARBA00023136"/>
    </source>
</evidence>
<evidence type="ECO:0000256" key="1">
    <source>
        <dbReference type="ARBA" id="ARBA00004294"/>
    </source>
</evidence>
<dbReference type="Pfam" id="PF17171">
    <property type="entry name" value="GST_C_6"/>
    <property type="match status" value="1"/>
</dbReference>
<keyword evidence="9" id="KW-1133">Transmembrane helix</keyword>
<reference evidence="12 13" key="1">
    <citation type="journal article" date="2024" name="Nat. Commun.">
        <title>Phylogenomics reveals the evolutionary origins of lichenization in chlorophyte algae.</title>
        <authorList>
            <person name="Puginier C."/>
            <person name="Libourel C."/>
            <person name="Otte J."/>
            <person name="Skaloud P."/>
            <person name="Haon M."/>
            <person name="Grisel S."/>
            <person name="Petersen M."/>
            <person name="Berrin J.G."/>
            <person name="Delaux P.M."/>
            <person name="Dal Grande F."/>
            <person name="Keller J."/>
        </authorList>
    </citation>
    <scope>NUCLEOTIDE SEQUENCE [LARGE SCALE GENOMIC DNA]</scope>
    <source>
        <strain evidence="12 13">SAG 216-7</strain>
    </source>
</reference>
<evidence type="ECO:0000256" key="2">
    <source>
        <dbReference type="ARBA" id="ARBA00009170"/>
    </source>
</evidence>
<dbReference type="InterPro" id="IPR019564">
    <property type="entry name" value="Sam37/metaxin_N"/>
</dbReference>
<dbReference type="InterPro" id="IPR036282">
    <property type="entry name" value="Glutathione-S-Trfase_C_sf"/>
</dbReference>
<feature type="region of interest" description="Disordered" evidence="8">
    <location>
        <begin position="256"/>
        <end position="281"/>
    </location>
</feature>
<keyword evidence="7 9" id="KW-0472">Membrane</keyword>
<evidence type="ECO:0000256" key="9">
    <source>
        <dbReference type="SAM" id="Phobius"/>
    </source>
</evidence>
<keyword evidence="9" id="KW-0812">Transmembrane</keyword>
<evidence type="ECO:0008006" key="14">
    <source>
        <dbReference type="Google" id="ProtNLM"/>
    </source>
</evidence>
<dbReference type="PANTHER" id="PTHR12289:SF41">
    <property type="entry name" value="FAILED AXON CONNECTIONS-RELATED"/>
    <property type="match status" value="1"/>
</dbReference>
<evidence type="ECO:0000259" key="11">
    <source>
        <dbReference type="Pfam" id="PF17171"/>
    </source>
</evidence>
<sequence>MDSAPSYRLYKWVPNWGLPSISAACIQVEAYLRLGRIPVSADECTNSSTSPSGQLPALEHGLDMIEGVGDEFASARAIISYLQSHGSDLDAHLTTAQKAELLAFTALVEAKLEPATQYTTWCEAESYNRHTRVAYAAGLPLPLNYWIPWNQRRAIMRKFVGTSQAQVYEDAGRAYVALEEHLRSNSGKGSYFFGSRPSSLDAATFAHLAFHHGAPVSAPELRQKLAGHPTLVAYVDRISREVFSAQLPTAPPITSTAWAQRAEESSTYPQADREKKELSAKDKEWRRGNQIWLAGAGLAIAGYFLLSGQYIQFSTDFGYDEDDEDE</sequence>
<feature type="domain" description="Mitochondrial outer membrane transport complex Sam37/metaxin N-terminal" evidence="10">
    <location>
        <begin position="25"/>
        <end position="152"/>
    </location>
</feature>
<organism evidence="12 13">
    <name type="scientific">Coccomyxa subellipsoidea</name>
    <dbReference type="NCBI Taxonomy" id="248742"/>
    <lineage>
        <taxon>Eukaryota</taxon>
        <taxon>Viridiplantae</taxon>
        <taxon>Chlorophyta</taxon>
        <taxon>core chlorophytes</taxon>
        <taxon>Trebouxiophyceae</taxon>
        <taxon>Trebouxiophyceae incertae sedis</taxon>
        <taxon>Coccomyxaceae</taxon>
        <taxon>Coccomyxa</taxon>
    </lineage>
</organism>
<dbReference type="InterPro" id="IPR040079">
    <property type="entry name" value="Glutathione_S-Trfase"/>
</dbReference>
<dbReference type="SFLD" id="SFLDS00019">
    <property type="entry name" value="Glutathione_Transferase_(cytos"/>
    <property type="match status" value="1"/>
</dbReference>
<evidence type="ECO:0000259" key="10">
    <source>
        <dbReference type="Pfam" id="PF10568"/>
    </source>
</evidence>
<comment type="caution">
    <text evidence="12">The sequence shown here is derived from an EMBL/GenBank/DDBJ whole genome shotgun (WGS) entry which is preliminary data.</text>
</comment>
<dbReference type="Pfam" id="PF10568">
    <property type="entry name" value="Tom37"/>
    <property type="match status" value="1"/>
</dbReference>
<keyword evidence="6" id="KW-0496">Mitochondrion</keyword>
<evidence type="ECO:0000256" key="5">
    <source>
        <dbReference type="ARBA" id="ARBA00022927"/>
    </source>
</evidence>
<feature type="transmembrane region" description="Helical" evidence="9">
    <location>
        <begin position="291"/>
        <end position="311"/>
    </location>
</feature>
<dbReference type="Proteomes" id="UP001491310">
    <property type="component" value="Unassembled WGS sequence"/>
</dbReference>
<dbReference type="CDD" id="cd03054">
    <property type="entry name" value="GST_N_Metaxin"/>
    <property type="match status" value="1"/>
</dbReference>
<evidence type="ECO:0000256" key="8">
    <source>
        <dbReference type="SAM" id="MobiDB-lite"/>
    </source>
</evidence>
<accession>A0ABR2YH21</accession>